<dbReference type="Proteomes" id="UP001221898">
    <property type="component" value="Unassembled WGS sequence"/>
</dbReference>
<accession>A0AAD7S1B8</accession>
<protein>
    <recommendedName>
        <fullName evidence="4">ESF1 homolog</fullName>
    </recommendedName>
</protein>
<dbReference type="PANTHER" id="PTHR12202:SF0">
    <property type="entry name" value="ESF1 HOMOLOG"/>
    <property type="match status" value="1"/>
</dbReference>
<evidence type="ECO:0000313" key="2">
    <source>
        <dbReference type="EMBL" id="KAJ8394103.1"/>
    </source>
</evidence>
<proteinExistence type="predicted"/>
<organism evidence="2 3">
    <name type="scientific">Aldrovandia affinis</name>
    <dbReference type="NCBI Taxonomy" id="143900"/>
    <lineage>
        <taxon>Eukaryota</taxon>
        <taxon>Metazoa</taxon>
        <taxon>Chordata</taxon>
        <taxon>Craniata</taxon>
        <taxon>Vertebrata</taxon>
        <taxon>Euteleostomi</taxon>
        <taxon>Actinopterygii</taxon>
        <taxon>Neopterygii</taxon>
        <taxon>Teleostei</taxon>
        <taxon>Notacanthiformes</taxon>
        <taxon>Halosauridae</taxon>
        <taxon>Aldrovandia</taxon>
    </lineage>
</organism>
<dbReference type="PANTHER" id="PTHR12202">
    <property type="entry name" value="ESF1 HOMOLOG"/>
    <property type="match status" value="1"/>
</dbReference>
<feature type="region of interest" description="Disordered" evidence="1">
    <location>
        <begin position="54"/>
        <end position="248"/>
    </location>
</feature>
<feature type="compositionally biased region" description="Acidic residues" evidence="1">
    <location>
        <begin position="128"/>
        <end position="153"/>
    </location>
</feature>
<reference evidence="2" key="1">
    <citation type="journal article" date="2023" name="Science">
        <title>Genome structures resolve the early diversification of teleost fishes.</title>
        <authorList>
            <person name="Parey E."/>
            <person name="Louis A."/>
            <person name="Montfort J."/>
            <person name="Bouchez O."/>
            <person name="Roques C."/>
            <person name="Iampietro C."/>
            <person name="Lluch J."/>
            <person name="Castinel A."/>
            <person name="Donnadieu C."/>
            <person name="Desvignes T."/>
            <person name="Floi Bucao C."/>
            <person name="Jouanno E."/>
            <person name="Wen M."/>
            <person name="Mejri S."/>
            <person name="Dirks R."/>
            <person name="Jansen H."/>
            <person name="Henkel C."/>
            <person name="Chen W.J."/>
            <person name="Zahm M."/>
            <person name="Cabau C."/>
            <person name="Klopp C."/>
            <person name="Thompson A.W."/>
            <person name="Robinson-Rechavi M."/>
            <person name="Braasch I."/>
            <person name="Lecointre G."/>
            <person name="Bobe J."/>
            <person name="Postlethwait J.H."/>
            <person name="Berthelot C."/>
            <person name="Roest Crollius H."/>
            <person name="Guiguen Y."/>
        </authorList>
    </citation>
    <scope>NUCLEOTIDE SEQUENCE</scope>
    <source>
        <strain evidence="2">NC1722</strain>
    </source>
</reference>
<feature type="compositionally biased region" description="Basic and acidic residues" evidence="1">
    <location>
        <begin position="99"/>
        <end position="111"/>
    </location>
</feature>
<dbReference type="InterPro" id="IPR039754">
    <property type="entry name" value="Esf1"/>
</dbReference>
<evidence type="ECO:0008006" key="4">
    <source>
        <dbReference type="Google" id="ProtNLM"/>
    </source>
</evidence>
<evidence type="ECO:0000313" key="3">
    <source>
        <dbReference type="Proteomes" id="UP001221898"/>
    </source>
</evidence>
<dbReference type="GO" id="GO:0003723">
    <property type="term" value="F:RNA binding"/>
    <property type="evidence" value="ECO:0007669"/>
    <property type="project" value="TreeGrafter"/>
</dbReference>
<dbReference type="GO" id="GO:0006364">
    <property type="term" value="P:rRNA processing"/>
    <property type="evidence" value="ECO:0007669"/>
    <property type="project" value="InterPro"/>
</dbReference>
<comment type="caution">
    <text evidence="2">The sequence shown here is derived from an EMBL/GenBank/DDBJ whole genome shotgun (WGS) entry which is preliminary data.</text>
</comment>
<feature type="compositionally biased region" description="Acidic residues" evidence="1">
    <location>
        <begin position="174"/>
        <end position="200"/>
    </location>
</feature>
<feature type="compositionally biased region" description="Basic residues" evidence="1">
    <location>
        <begin position="89"/>
        <end position="98"/>
    </location>
</feature>
<gene>
    <name evidence="2" type="ORF">AAFF_G00049080</name>
</gene>
<keyword evidence="3" id="KW-1185">Reference proteome</keyword>
<feature type="compositionally biased region" description="Basic and acidic residues" evidence="1">
    <location>
        <begin position="64"/>
        <end position="73"/>
    </location>
</feature>
<dbReference type="AlphaFoldDB" id="A0AAD7S1B8"/>
<evidence type="ECO:0000256" key="1">
    <source>
        <dbReference type="SAM" id="MobiDB-lite"/>
    </source>
</evidence>
<dbReference type="EMBL" id="JAINUG010000129">
    <property type="protein sequence ID" value="KAJ8394103.1"/>
    <property type="molecule type" value="Genomic_DNA"/>
</dbReference>
<sequence length="248" mass="27747">MADQKNPGGDDRFLRVKKDPRFWEMPEKERKIKIDKRFQSMFHDQRFKVKYTVDKRGRPVNHSTTEDLKRFYDLSDSDEPDGQDDKTEGKKKKKKKKEKEKEKDILDKDGEPEQAPKTIVRGVKVLEEGEGEEEPSGDSDKDEVEADKDEVEADKDGEHKGVPKSTVKGVTVFEEGDGEEEPSVESDGDDLEADSSEGDGNDGVSDGGSEEDDDGEDDDDDEEEESGSEGSPKRTVTAVLTWLGGRAT</sequence>
<feature type="compositionally biased region" description="Acidic residues" evidence="1">
    <location>
        <begin position="208"/>
        <end position="227"/>
    </location>
</feature>
<name>A0AAD7S1B8_9TELE</name>